<accession>A1S3B2</accession>
<dbReference type="AlphaFoldDB" id="A1S3B2"/>
<name>A1S3B2_SHEAM</name>
<evidence type="ECO:0000313" key="2">
    <source>
        <dbReference type="Proteomes" id="UP000009175"/>
    </source>
</evidence>
<dbReference type="EMBL" id="CP000507">
    <property type="protein sequence ID" value="ABL98868.1"/>
    <property type="molecule type" value="Genomic_DNA"/>
</dbReference>
<evidence type="ECO:0000313" key="1">
    <source>
        <dbReference type="EMBL" id="ABL98868.1"/>
    </source>
</evidence>
<dbReference type="Proteomes" id="UP000009175">
    <property type="component" value="Chromosome"/>
</dbReference>
<reference evidence="1 2" key="1">
    <citation type="submission" date="2006-12" db="EMBL/GenBank/DDBJ databases">
        <title>Complete sequence of Shewanella amazonensis SB2B.</title>
        <authorList>
            <consortium name="US DOE Joint Genome Institute"/>
            <person name="Copeland A."/>
            <person name="Lucas S."/>
            <person name="Lapidus A."/>
            <person name="Barry K."/>
            <person name="Detter J.C."/>
            <person name="Glavina del Rio T."/>
            <person name="Hammon N."/>
            <person name="Israni S."/>
            <person name="Dalin E."/>
            <person name="Tice H."/>
            <person name="Pitluck S."/>
            <person name="Munk A.C."/>
            <person name="Brettin T."/>
            <person name="Bruce D."/>
            <person name="Han C."/>
            <person name="Tapia R."/>
            <person name="Gilna P."/>
            <person name="Schmutz J."/>
            <person name="Larimer F."/>
            <person name="Land M."/>
            <person name="Hauser L."/>
            <person name="Kyrpides N."/>
            <person name="Mikhailova N."/>
            <person name="Fredrickson J."/>
            <person name="Richardson P."/>
        </authorList>
    </citation>
    <scope>NUCLEOTIDE SEQUENCE [LARGE SCALE GENOMIC DNA]</scope>
    <source>
        <strain evidence="2">ATCC BAA-1098 / SB2B</strain>
    </source>
</reference>
<gene>
    <name evidence="1" type="ordered locus">Sama_0660</name>
</gene>
<dbReference type="HOGENOM" id="CLU_192308_0_0_6"/>
<dbReference type="RefSeq" id="WP_011758778.1">
    <property type="nucleotide sequence ID" value="NC_008700.1"/>
</dbReference>
<organism evidence="1 2">
    <name type="scientific">Shewanella amazonensis (strain ATCC BAA-1098 / SB2B)</name>
    <dbReference type="NCBI Taxonomy" id="326297"/>
    <lineage>
        <taxon>Bacteria</taxon>
        <taxon>Pseudomonadati</taxon>
        <taxon>Pseudomonadota</taxon>
        <taxon>Gammaproteobacteria</taxon>
        <taxon>Alteromonadales</taxon>
        <taxon>Shewanellaceae</taxon>
        <taxon>Shewanella</taxon>
    </lineage>
</organism>
<dbReference type="eggNOG" id="ENOG503039Z">
    <property type="taxonomic scope" value="Bacteria"/>
</dbReference>
<proteinExistence type="predicted"/>
<dbReference type="KEGG" id="saz:Sama_0660"/>
<protein>
    <submittedName>
        <fullName evidence="1">Uncharacterized protein</fullName>
    </submittedName>
</protein>
<dbReference type="OrthoDB" id="6271059at2"/>
<sequence>MQNIALLVNLEGMSEKVTTDWNAVSATLKKRQVTQEALVDIYAQLCAGLKVSTRGLTLAKLNADMVLDNVIRSTQTASYPSAGFYG</sequence>
<keyword evidence="2" id="KW-1185">Reference proteome</keyword>